<dbReference type="Proteomes" id="UP000076532">
    <property type="component" value="Unassembled WGS sequence"/>
</dbReference>
<feature type="transmembrane region" description="Helical" evidence="1">
    <location>
        <begin position="12"/>
        <end position="29"/>
    </location>
</feature>
<organism evidence="2 3">
    <name type="scientific">Athelia psychrophila</name>
    <dbReference type="NCBI Taxonomy" id="1759441"/>
    <lineage>
        <taxon>Eukaryota</taxon>
        <taxon>Fungi</taxon>
        <taxon>Dikarya</taxon>
        <taxon>Basidiomycota</taxon>
        <taxon>Agaricomycotina</taxon>
        <taxon>Agaricomycetes</taxon>
        <taxon>Agaricomycetidae</taxon>
        <taxon>Atheliales</taxon>
        <taxon>Atheliaceae</taxon>
        <taxon>Athelia</taxon>
    </lineage>
</organism>
<dbReference type="OrthoDB" id="9451547at2759"/>
<evidence type="ECO:0000313" key="3">
    <source>
        <dbReference type="Proteomes" id="UP000076532"/>
    </source>
</evidence>
<keyword evidence="1" id="KW-0472">Membrane</keyword>
<keyword evidence="3" id="KW-1185">Reference proteome</keyword>
<feature type="non-terminal residue" evidence="2">
    <location>
        <position position="1"/>
    </location>
</feature>
<feature type="non-terminal residue" evidence="2">
    <location>
        <position position="62"/>
    </location>
</feature>
<protein>
    <submittedName>
        <fullName evidence="2">Uncharacterized protein</fullName>
    </submittedName>
</protein>
<keyword evidence="1" id="KW-0812">Transmembrane</keyword>
<accession>A0A166FJM8</accession>
<proteinExistence type="predicted"/>
<reference evidence="2 3" key="1">
    <citation type="journal article" date="2016" name="Mol. Biol. Evol.">
        <title>Comparative Genomics of Early-Diverging Mushroom-Forming Fungi Provides Insights into the Origins of Lignocellulose Decay Capabilities.</title>
        <authorList>
            <person name="Nagy L.G."/>
            <person name="Riley R."/>
            <person name="Tritt A."/>
            <person name="Adam C."/>
            <person name="Daum C."/>
            <person name="Floudas D."/>
            <person name="Sun H."/>
            <person name="Yadav J.S."/>
            <person name="Pangilinan J."/>
            <person name="Larsson K.H."/>
            <person name="Matsuura K."/>
            <person name="Barry K."/>
            <person name="Labutti K."/>
            <person name="Kuo R."/>
            <person name="Ohm R.A."/>
            <person name="Bhattacharya S.S."/>
            <person name="Shirouzu T."/>
            <person name="Yoshinaga Y."/>
            <person name="Martin F.M."/>
            <person name="Grigoriev I.V."/>
            <person name="Hibbett D.S."/>
        </authorList>
    </citation>
    <scope>NUCLEOTIDE SEQUENCE [LARGE SCALE GENOMIC DNA]</scope>
    <source>
        <strain evidence="2 3">CBS 109695</strain>
    </source>
</reference>
<gene>
    <name evidence="2" type="ORF">FIBSPDRAFT_716077</name>
</gene>
<dbReference type="EMBL" id="KV417588">
    <property type="protein sequence ID" value="KZP16878.1"/>
    <property type="molecule type" value="Genomic_DNA"/>
</dbReference>
<keyword evidence="1" id="KW-1133">Transmembrane helix</keyword>
<evidence type="ECO:0000313" key="2">
    <source>
        <dbReference type="EMBL" id="KZP16878.1"/>
    </source>
</evidence>
<evidence type="ECO:0000256" key="1">
    <source>
        <dbReference type="SAM" id="Phobius"/>
    </source>
</evidence>
<dbReference type="PANTHER" id="PTHR35043">
    <property type="entry name" value="TRANSCRIPTION FACTOR DOMAIN-CONTAINING PROTEIN"/>
    <property type="match status" value="1"/>
</dbReference>
<dbReference type="AlphaFoldDB" id="A0A166FJM8"/>
<sequence>CLDIRYCRQISDIVIGCLITVFACTWVSLHHNIPPPGCSTSRKWGERIGLAFIALLLPEMIV</sequence>
<dbReference type="PANTHER" id="PTHR35043:SF7">
    <property type="entry name" value="TRANSCRIPTION FACTOR DOMAIN-CONTAINING PROTEIN"/>
    <property type="match status" value="1"/>
</dbReference>
<name>A0A166FJM8_9AGAM</name>